<dbReference type="KEGG" id="aagg:ETAA8_14120"/>
<feature type="signal peptide" evidence="2">
    <location>
        <begin position="1"/>
        <end position="22"/>
    </location>
</feature>
<dbReference type="EMBL" id="CP036274">
    <property type="protein sequence ID" value="QDU26334.1"/>
    <property type="molecule type" value="Genomic_DNA"/>
</dbReference>
<evidence type="ECO:0000313" key="4">
    <source>
        <dbReference type="Proteomes" id="UP000315017"/>
    </source>
</evidence>
<proteinExistence type="inferred from homology"/>
<dbReference type="PANTHER" id="PTHR36842">
    <property type="entry name" value="PROTEIN TOLB HOMOLOG"/>
    <property type="match status" value="1"/>
</dbReference>
<protein>
    <submittedName>
        <fullName evidence="3">Translocation protein TolB</fullName>
    </submittedName>
</protein>
<dbReference type="AlphaFoldDB" id="A0A517Y7V7"/>
<dbReference type="RefSeq" id="WP_145086725.1">
    <property type="nucleotide sequence ID" value="NZ_CP036274.1"/>
</dbReference>
<keyword evidence="4" id="KW-1185">Reference proteome</keyword>
<name>A0A517Y7V7_9BACT</name>
<feature type="chain" id="PRO_5021895960" evidence="2">
    <location>
        <begin position="23"/>
        <end position="364"/>
    </location>
</feature>
<dbReference type="InterPro" id="IPR011659">
    <property type="entry name" value="WD40"/>
</dbReference>
<dbReference type="SUPFAM" id="SSF82171">
    <property type="entry name" value="DPP6 N-terminal domain-like"/>
    <property type="match status" value="1"/>
</dbReference>
<evidence type="ECO:0000256" key="2">
    <source>
        <dbReference type="SAM" id="SignalP"/>
    </source>
</evidence>
<sequence precursor="true">MQRAYWFASLAFTVGFASALLAQPPGAGKPTAGKPADLANSIEKNFLSNTRQLTSGMTKAGEGYFSPDGQTIVYQAQPLDYPFYQIFTQPLAGGRPTRISTGRGRTTCAYFTPDGKKILFASSHLDPNITKTEDDERAQQEADKKAGVRRRYKWDFDPHTEMFEADLQGNILKQLTSTKGYDAEGAYSKDGKLIAFCSDRDGDADIYVMNSDGSDVKQLTDAPGYDGGPFISPDGKWVIFRSDRKQAEHLQLYVIGIDGKNETALTDTNGVNWGPYWHPSEPYIIWSGADHSDPTARPNYDLWLAKYEIKDGKFSLGAPTRITDFAGADVLPVFSPDGKQLMWTSTRSEDHSSQLYIADFKLPK</sequence>
<organism evidence="3 4">
    <name type="scientific">Anatilimnocola aggregata</name>
    <dbReference type="NCBI Taxonomy" id="2528021"/>
    <lineage>
        <taxon>Bacteria</taxon>
        <taxon>Pseudomonadati</taxon>
        <taxon>Planctomycetota</taxon>
        <taxon>Planctomycetia</taxon>
        <taxon>Pirellulales</taxon>
        <taxon>Pirellulaceae</taxon>
        <taxon>Anatilimnocola</taxon>
    </lineage>
</organism>
<dbReference type="PANTHER" id="PTHR36842:SF1">
    <property type="entry name" value="PROTEIN TOLB"/>
    <property type="match status" value="1"/>
</dbReference>
<dbReference type="Pfam" id="PF07676">
    <property type="entry name" value="PD40"/>
    <property type="match status" value="5"/>
</dbReference>
<accession>A0A517Y7V7</accession>
<dbReference type="Gene3D" id="2.120.10.60">
    <property type="entry name" value="Tricorn protease N-terminal domain"/>
    <property type="match status" value="1"/>
</dbReference>
<dbReference type="InterPro" id="IPR011042">
    <property type="entry name" value="6-blade_b-propeller_TolB-like"/>
</dbReference>
<keyword evidence="2" id="KW-0732">Signal</keyword>
<dbReference type="OrthoDB" id="108903at2"/>
<evidence type="ECO:0000256" key="1">
    <source>
        <dbReference type="ARBA" id="ARBA00009820"/>
    </source>
</evidence>
<gene>
    <name evidence="3" type="ORF">ETAA8_14120</name>
</gene>
<reference evidence="3 4" key="1">
    <citation type="submission" date="2019-02" db="EMBL/GenBank/DDBJ databases">
        <title>Deep-cultivation of Planctomycetes and their phenomic and genomic characterization uncovers novel biology.</title>
        <authorList>
            <person name="Wiegand S."/>
            <person name="Jogler M."/>
            <person name="Boedeker C."/>
            <person name="Pinto D."/>
            <person name="Vollmers J."/>
            <person name="Rivas-Marin E."/>
            <person name="Kohn T."/>
            <person name="Peeters S.H."/>
            <person name="Heuer A."/>
            <person name="Rast P."/>
            <person name="Oberbeckmann S."/>
            <person name="Bunk B."/>
            <person name="Jeske O."/>
            <person name="Meyerdierks A."/>
            <person name="Storesund J.E."/>
            <person name="Kallscheuer N."/>
            <person name="Luecker S."/>
            <person name="Lage O.M."/>
            <person name="Pohl T."/>
            <person name="Merkel B.J."/>
            <person name="Hornburger P."/>
            <person name="Mueller R.-W."/>
            <person name="Bruemmer F."/>
            <person name="Labrenz M."/>
            <person name="Spormann A.M."/>
            <person name="Op den Camp H."/>
            <person name="Overmann J."/>
            <person name="Amann R."/>
            <person name="Jetten M.S.M."/>
            <person name="Mascher T."/>
            <person name="Medema M.H."/>
            <person name="Devos D.P."/>
            <person name="Kaster A.-K."/>
            <person name="Ovreas L."/>
            <person name="Rohde M."/>
            <person name="Galperin M.Y."/>
            <person name="Jogler C."/>
        </authorList>
    </citation>
    <scope>NUCLEOTIDE SEQUENCE [LARGE SCALE GENOMIC DNA]</scope>
    <source>
        <strain evidence="3 4">ETA_A8</strain>
    </source>
</reference>
<dbReference type="Proteomes" id="UP000315017">
    <property type="component" value="Chromosome"/>
</dbReference>
<dbReference type="Gene3D" id="2.120.10.30">
    <property type="entry name" value="TolB, C-terminal domain"/>
    <property type="match status" value="3"/>
</dbReference>
<comment type="similarity">
    <text evidence="1">Belongs to the TolB family.</text>
</comment>
<evidence type="ECO:0000313" key="3">
    <source>
        <dbReference type="EMBL" id="QDU26334.1"/>
    </source>
</evidence>